<dbReference type="InParanoid" id="A0A316VH42"/>
<organism evidence="1 2">
    <name type="scientific">Meira miltonrushii</name>
    <dbReference type="NCBI Taxonomy" id="1280837"/>
    <lineage>
        <taxon>Eukaryota</taxon>
        <taxon>Fungi</taxon>
        <taxon>Dikarya</taxon>
        <taxon>Basidiomycota</taxon>
        <taxon>Ustilaginomycotina</taxon>
        <taxon>Exobasidiomycetes</taxon>
        <taxon>Exobasidiales</taxon>
        <taxon>Brachybasidiaceae</taxon>
        <taxon>Meira</taxon>
    </lineage>
</organism>
<reference evidence="1 2" key="1">
    <citation type="journal article" date="2018" name="Mol. Biol. Evol.">
        <title>Broad Genomic Sampling Reveals a Smut Pathogenic Ancestry of the Fungal Clade Ustilaginomycotina.</title>
        <authorList>
            <person name="Kijpornyongpan T."/>
            <person name="Mondo S.J."/>
            <person name="Barry K."/>
            <person name="Sandor L."/>
            <person name="Lee J."/>
            <person name="Lipzen A."/>
            <person name="Pangilinan J."/>
            <person name="LaButti K."/>
            <person name="Hainaut M."/>
            <person name="Henrissat B."/>
            <person name="Grigoriev I.V."/>
            <person name="Spatafora J.W."/>
            <person name="Aime M.C."/>
        </authorList>
    </citation>
    <scope>NUCLEOTIDE SEQUENCE [LARGE SCALE GENOMIC DNA]</scope>
    <source>
        <strain evidence="1 2">MCA 3882</strain>
    </source>
</reference>
<dbReference type="AlphaFoldDB" id="A0A316VH42"/>
<protein>
    <submittedName>
        <fullName evidence="1">Uncharacterized protein</fullName>
    </submittedName>
</protein>
<keyword evidence="2" id="KW-1185">Reference proteome</keyword>
<accession>A0A316VH42</accession>
<evidence type="ECO:0000313" key="2">
    <source>
        <dbReference type="Proteomes" id="UP000245771"/>
    </source>
</evidence>
<proteinExistence type="predicted"/>
<evidence type="ECO:0000313" key="1">
    <source>
        <dbReference type="EMBL" id="PWN36348.1"/>
    </source>
</evidence>
<gene>
    <name evidence="1" type="ORF">FA14DRAFT_155753</name>
</gene>
<dbReference type="EMBL" id="KZ819603">
    <property type="protein sequence ID" value="PWN36348.1"/>
    <property type="molecule type" value="Genomic_DNA"/>
</dbReference>
<dbReference type="GeneID" id="37019563"/>
<dbReference type="Proteomes" id="UP000245771">
    <property type="component" value="Unassembled WGS sequence"/>
</dbReference>
<sequence>MEWSLLSPSSTPTETFSVLCGTKDEQAQFFPSKPQPGMIKHFQPLIDALEKCIGSYPVASAEEVEETLKKDCPNAITDQKLISFSEYVYLACLRGIPIRFDCDQIFGKPKYMWFHFDKEAWLNTYSTDQNIDHEVKNIESNIEDTSDLIIKYDESKDVEPIIEEAKELSIQEKLSRSRIKIILRDTRRQFLGLELDRHYFDYISEYWEKSGHKGREKTQNSDRVRIFYIMISMIKGKNEFCEDYDLLKFTEAILTFAIWNVREIPVFTEERASFLIEEFFPEILGSPSDSKFKRNEKFAGLLYRLSNFNKHNRASQSKFSTPLKIVKRLVYLEHEN</sequence>
<name>A0A316VH42_9BASI</name>
<dbReference type="RefSeq" id="XP_025356650.1">
    <property type="nucleotide sequence ID" value="XM_025497782.1"/>
</dbReference>